<dbReference type="Pfam" id="PF07583">
    <property type="entry name" value="PSCyt2"/>
    <property type="match status" value="1"/>
</dbReference>
<dbReference type="InterPro" id="IPR011444">
    <property type="entry name" value="DUF1549"/>
</dbReference>
<evidence type="ECO:0000313" key="3">
    <source>
        <dbReference type="EMBL" id="EDM28692.1"/>
    </source>
</evidence>
<dbReference type="AlphaFoldDB" id="A6DI38"/>
<reference evidence="3 4" key="1">
    <citation type="journal article" date="2010" name="J. Bacteriol.">
        <title>Genome sequence of Lentisphaera araneosa HTCC2155T, the type species of the order Lentisphaerales in the phylum Lentisphaerae.</title>
        <authorList>
            <person name="Thrash J.C."/>
            <person name="Cho J.C."/>
            <person name="Vergin K.L."/>
            <person name="Morris R.M."/>
            <person name="Giovannoni S.J."/>
        </authorList>
    </citation>
    <scope>NUCLEOTIDE SEQUENCE [LARGE SCALE GENOMIC DNA]</scope>
    <source>
        <strain evidence="3 4">HTCC2155</strain>
    </source>
</reference>
<evidence type="ECO:0000259" key="2">
    <source>
        <dbReference type="Pfam" id="PF07587"/>
    </source>
</evidence>
<dbReference type="SUPFAM" id="SSF49373">
    <property type="entry name" value="Invasin/intimin cell-adhesion fragments"/>
    <property type="match status" value="1"/>
</dbReference>
<proteinExistence type="predicted"/>
<dbReference type="eggNOG" id="COG5492">
    <property type="taxonomic scope" value="Bacteria"/>
</dbReference>
<dbReference type="RefSeq" id="WP_007277570.1">
    <property type="nucleotide sequence ID" value="NZ_ABCK01000004.1"/>
</dbReference>
<evidence type="ECO:0000259" key="1">
    <source>
        <dbReference type="Pfam" id="PF07583"/>
    </source>
</evidence>
<comment type="caution">
    <text evidence="3">The sequence shown here is derived from an EMBL/GenBank/DDBJ whole genome shotgun (WGS) entry which is preliminary data.</text>
</comment>
<dbReference type="PANTHER" id="PTHR35889:SF3">
    <property type="entry name" value="F-BOX DOMAIN-CONTAINING PROTEIN"/>
    <property type="match status" value="1"/>
</dbReference>
<keyword evidence="4" id="KW-1185">Reference proteome</keyword>
<evidence type="ECO:0000313" key="4">
    <source>
        <dbReference type="Proteomes" id="UP000004947"/>
    </source>
</evidence>
<dbReference type="Pfam" id="PF07587">
    <property type="entry name" value="PSD1"/>
    <property type="match status" value="2"/>
</dbReference>
<feature type="domain" description="DUF1553" evidence="2">
    <location>
        <begin position="1054"/>
        <end position="1145"/>
    </location>
</feature>
<dbReference type="OrthoDB" id="289126at2"/>
<dbReference type="STRING" id="313628.LNTAR_08984"/>
<feature type="domain" description="DUF1553" evidence="2">
    <location>
        <begin position="552"/>
        <end position="691"/>
    </location>
</feature>
<accession>A6DI38</accession>
<dbReference type="PANTHER" id="PTHR35889">
    <property type="entry name" value="CYCLOINULO-OLIGOSACCHARIDE FRUCTANOTRANSFERASE-RELATED"/>
    <property type="match status" value="1"/>
</dbReference>
<feature type="domain" description="DUF1549" evidence="1">
    <location>
        <begin position="318"/>
        <end position="500"/>
    </location>
</feature>
<name>A6DI38_9BACT</name>
<organism evidence="3 4">
    <name type="scientific">Lentisphaera araneosa HTCC2155</name>
    <dbReference type="NCBI Taxonomy" id="313628"/>
    <lineage>
        <taxon>Bacteria</taxon>
        <taxon>Pseudomonadati</taxon>
        <taxon>Lentisphaerota</taxon>
        <taxon>Lentisphaeria</taxon>
        <taxon>Lentisphaerales</taxon>
        <taxon>Lentisphaeraceae</taxon>
        <taxon>Lentisphaera</taxon>
    </lineage>
</organism>
<sequence length="1174" mass="132977">MKNLIIKFFLFFTTFAGFAEDIVKISVLPKAIKLTSARSCAQILVTGYTQDGQTIDLSRKAKFSHNHMVKIEDAYVSPLANGQSSIKVTYGKLSKSIPLQVSSTDKNDPVSFNWETLAILTKQGCNGGGCHGKPNGRGALELSLNAFDPDFDETNLIRGAMGRFLQPISPEQSLLLKKPTMQVGHVGGKRLDKDSLQYNLLLQWIKEGARSDKGEKKLKSLKVFPNDRALEFPNQDQQLSVWAFFEDGSFKDVTRIAMYTTSHKRVATVNENGLVSGHDRGQSAISVRYIDDVVTVNFTMVKNIDKFKWQAPKENNYIDTLVNNKLRQLQYLPSHSIDDSTFIRRVSLDTRGQLPSANEVQAFVANKKANKRAQLIDQYLDTDAFARFYSMKIADLLKINTQELTPENAAKYSRWIYQSTKANMPFDKFTEELLMSSGHTDFEPRANFFRTTKDSKMVTESVSQLFMGSRLTCAQCHNHPYESWTQDNYYQITSAFNNIDRITLDQKKGNTPNRKTILINANKVRNTANPRTKIQQLPWPINVKRESKDDPRKAFVQWLTAKDNPYFAKTEVNRIWSYLIGRGIVMPVDDFRPSNPPTNKELLDALAKDFADSGYDRKHIFRQILNSQTYQRSTETNEFNQEDSELFSHARPRLLSAEQVKDAILVLCDAPDPQKMNKDQAMATQKLNAAKALQKKLDQSFPAWLKLNQKELKWVDLTASQATQFIQKEGFKKLKPSEYIESSVSNVKNENLGTSRSFHPLNAGTLSAIRFVFAKNAKGKYGNGQKNALGLSKQSAWITTKGVGTKVKYIEIDANRDNAIGEIDLIMDGKNLSPSAKFSHSETGAAFKQLSDGKFNAAKTSKKFKIEFPSETTLQFLSLHLHHNATVKFYNQKSELVHQASITSRRRLDTTTIALPSVQAIQITAAQYWEQHGNSIKTRIVGKGGQWQAHSTDKQAHYALAFKPIKVGANQVLVLEQNHLDKKEGLFAKFKIQSSSDSAAMNQIALEKSVLNMAKKYSTAVDWEKSLIRYKYYQASPQYTKLQDEWQAAQTKLDKIFATQKLYPEKSKLLTAFGQPERTTVCACERPDSVALDQSLQLMNGEYIKEKLNHVRFDKKLSAVQNINQLYINAYSRQAKSDELKVASDHIAKSADKDLALRDLYWVIVNSNEFIFQH</sequence>
<gene>
    <name evidence="3" type="ORF">LNTAR_08984</name>
</gene>
<dbReference type="InterPro" id="IPR008964">
    <property type="entry name" value="Invasin/intimin_cell_adhesion"/>
</dbReference>
<dbReference type="InterPro" id="IPR022655">
    <property type="entry name" value="DUF1553"/>
</dbReference>
<dbReference type="Gene3D" id="2.60.40.1080">
    <property type="match status" value="2"/>
</dbReference>
<protein>
    <submittedName>
        <fullName evidence="3">Probable vegetatible incompatibility protein HET-E-1</fullName>
    </submittedName>
</protein>
<dbReference type="Proteomes" id="UP000004947">
    <property type="component" value="Unassembled WGS sequence"/>
</dbReference>
<dbReference type="EMBL" id="ABCK01000004">
    <property type="protein sequence ID" value="EDM28692.1"/>
    <property type="molecule type" value="Genomic_DNA"/>
</dbReference>